<feature type="domain" description="THD" evidence="4">
    <location>
        <begin position="243"/>
        <end position="344"/>
    </location>
</feature>
<protein>
    <recommendedName>
        <fullName evidence="4">THD domain-containing protein</fullName>
    </recommendedName>
</protein>
<dbReference type="AlphaFoldDB" id="A0AAN9ANX9"/>
<evidence type="ECO:0000256" key="3">
    <source>
        <dbReference type="SAM" id="Phobius"/>
    </source>
</evidence>
<sequence>MASQSQSEYLMAAPQISEDGGETESGININFDNPEERLQKTTIKRFSGCHKLFLLFIGLLVVANFVVIGVSINAIITRGVEEEGRGGEKDGGGKEGCGHHGAVVAPLCVPCEEGMEGEGEGGWRRYTEEGGQDMCCPLDHGLVASAVHQIYETVRKIKEIDILQQPPQPYSPFFSEPTTSDETLLFANRYKPSGHMTGVQRFDATRYYESSTKCANETQIIGDWPLRVEPYRSMTAGYVQRLSWGLMVPASGLYRVHTSVNFYFSYPQQRKDNEKRKAIPVVHQIARYRARDGSTTVLADRNHTIDSTHCDGLTSFLVAVADLEIGDVISVNVSHESAMAMQDRWHTEGLFLIQ</sequence>
<evidence type="ECO:0000256" key="1">
    <source>
        <dbReference type="ARBA" id="ARBA00008670"/>
    </source>
</evidence>
<gene>
    <name evidence="5" type="ORF">V1264_010192</name>
</gene>
<evidence type="ECO:0000259" key="4">
    <source>
        <dbReference type="Pfam" id="PF00229"/>
    </source>
</evidence>
<keyword evidence="6" id="KW-1185">Reference proteome</keyword>
<feature type="region of interest" description="Disordered" evidence="2">
    <location>
        <begin position="1"/>
        <end position="33"/>
    </location>
</feature>
<organism evidence="5 6">
    <name type="scientific">Littorina saxatilis</name>
    <dbReference type="NCBI Taxonomy" id="31220"/>
    <lineage>
        <taxon>Eukaryota</taxon>
        <taxon>Metazoa</taxon>
        <taxon>Spiralia</taxon>
        <taxon>Lophotrochozoa</taxon>
        <taxon>Mollusca</taxon>
        <taxon>Gastropoda</taxon>
        <taxon>Caenogastropoda</taxon>
        <taxon>Littorinimorpha</taxon>
        <taxon>Littorinoidea</taxon>
        <taxon>Littorinidae</taxon>
        <taxon>Littorina</taxon>
    </lineage>
</organism>
<dbReference type="InterPro" id="IPR006052">
    <property type="entry name" value="TNF_dom"/>
</dbReference>
<proteinExistence type="inferred from homology"/>
<evidence type="ECO:0000313" key="6">
    <source>
        <dbReference type="Proteomes" id="UP001374579"/>
    </source>
</evidence>
<dbReference type="Pfam" id="PF00229">
    <property type="entry name" value="TNF"/>
    <property type="match status" value="1"/>
</dbReference>
<dbReference type="GO" id="GO:0016020">
    <property type="term" value="C:membrane"/>
    <property type="evidence" value="ECO:0007669"/>
    <property type="project" value="InterPro"/>
</dbReference>
<evidence type="ECO:0000256" key="2">
    <source>
        <dbReference type="SAM" id="MobiDB-lite"/>
    </source>
</evidence>
<keyword evidence="3" id="KW-0812">Transmembrane</keyword>
<name>A0AAN9ANX9_9CAEN</name>
<accession>A0AAN9ANX9</accession>
<dbReference type="SUPFAM" id="SSF49842">
    <property type="entry name" value="TNF-like"/>
    <property type="match status" value="1"/>
</dbReference>
<dbReference type="EMBL" id="JBAMIC010000024">
    <property type="protein sequence ID" value="KAK7090387.1"/>
    <property type="molecule type" value="Genomic_DNA"/>
</dbReference>
<dbReference type="GO" id="GO:0006955">
    <property type="term" value="P:immune response"/>
    <property type="evidence" value="ECO:0007669"/>
    <property type="project" value="InterPro"/>
</dbReference>
<reference evidence="5 6" key="1">
    <citation type="submission" date="2024-02" db="EMBL/GenBank/DDBJ databases">
        <title>Chromosome-scale genome assembly of the rough periwinkle Littorina saxatilis.</title>
        <authorList>
            <person name="De Jode A."/>
            <person name="Faria R."/>
            <person name="Formenti G."/>
            <person name="Sims Y."/>
            <person name="Smith T.P."/>
            <person name="Tracey A."/>
            <person name="Wood J.M.D."/>
            <person name="Zagrodzka Z.B."/>
            <person name="Johannesson K."/>
            <person name="Butlin R.K."/>
            <person name="Leder E.H."/>
        </authorList>
    </citation>
    <scope>NUCLEOTIDE SEQUENCE [LARGE SCALE GENOMIC DNA]</scope>
    <source>
        <strain evidence="5">Snail1</strain>
        <tissue evidence="5">Muscle</tissue>
    </source>
</reference>
<evidence type="ECO:0000313" key="5">
    <source>
        <dbReference type="EMBL" id="KAK7090387.1"/>
    </source>
</evidence>
<comment type="caution">
    <text evidence="5">The sequence shown here is derived from an EMBL/GenBank/DDBJ whole genome shotgun (WGS) entry which is preliminary data.</text>
</comment>
<dbReference type="Proteomes" id="UP001374579">
    <property type="component" value="Unassembled WGS sequence"/>
</dbReference>
<dbReference type="InterPro" id="IPR008983">
    <property type="entry name" value="Tumour_necrosis_fac-like_dom"/>
</dbReference>
<comment type="similarity">
    <text evidence="1">Belongs to the tumor necrosis factor family.</text>
</comment>
<keyword evidence="3" id="KW-1133">Transmembrane helix</keyword>
<dbReference type="Gene3D" id="2.60.120.40">
    <property type="match status" value="1"/>
</dbReference>
<dbReference type="GO" id="GO:0005164">
    <property type="term" value="F:tumor necrosis factor receptor binding"/>
    <property type="evidence" value="ECO:0007669"/>
    <property type="project" value="InterPro"/>
</dbReference>
<feature type="transmembrane region" description="Helical" evidence="3">
    <location>
        <begin position="52"/>
        <end position="76"/>
    </location>
</feature>
<keyword evidence="3" id="KW-0472">Membrane</keyword>